<dbReference type="InterPro" id="IPR050469">
    <property type="entry name" value="Diguanylate_Cyclase"/>
</dbReference>
<dbReference type="GO" id="GO:0043709">
    <property type="term" value="P:cell adhesion involved in single-species biofilm formation"/>
    <property type="evidence" value="ECO:0007669"/>
    <property type="project" value="TreeGrafter"/>
</dbReference>
<dbReference type="CDD" id="cd01949">
    <property type="entry name" value="GGDEF"/>
    <property type="match status" value="1"/>
</dbReference>
<evidence type="ECO:0000313" key="4">
    <source>
        <dbReference type="EMBL" id="GEN82565.1"/>
    </source>
</evidence>
<dbReference type="PROSITE" id="PS50887">
    <property type="entry name" value="GGDEF"/>
    <property type="match status" value="1"/>
</dbReference>
<comment type="caution">
    <text evidence="4">The sequence shown here is derived from an EMBL/GenBank/DDBJ whole genome shotgun (WGS) entry which is preliminary data.</text>
</comment>
<dbReference type="InterPro" id="IPR035965">
    <property type="entry name" value="PAS-like_dom_sf"/>
</dbReference>
<dbReference type="SUPFAM" id="SSF55073">
    <property type="entry name" value="Nucleotide cyclase"/>
    <property type="match status" value="1"/>
</dbReference>
<evidence type="ECO:0008006" key="6">
    <source>
        <dbReference type="Google" id="ProtNLM"/>
    </source>
</evidence>
<dbReference type="Gene3D" id="3.30.450.20">
    <property type="entry name" value="PAS domain"/>
    <property type="match status" value="1"/>
</dbReference>
<gene>
    <name evidence="4" type="ORF">SLU01_08770</name>
</gene>
<dbReference type="SUPFAM" id="SSF55785">
    <property type="entry name" value="PYP-like sensor domain (PAS domain)"/>
    <property type="match status" value="1"/>
</dbReference>
<dbReference type="InterPro" id="IPR000160">
    <property type="entry name" value="GGDEF_dom"/>
</dbReference>
<dbReference type="Gene3D" id="3.30.70.270">
    <property type="match status" value="1"/>
</dbReference>
<dbReference type="GO" id="GO:1902201">
    <property type="term" value="P:negative regulation of bacterial-type flagellum-dependent cell motility"/>
    <property type="evidence" value="ECO:0007669"/>
    <property type="project" value="TreeGrafter"/>
</dbReference>
<name>A0A511Z539_9BACL</name>
<reference evidence="4 5" key="1">
    <citation type="submission" date="2019-07" db="EMBL/GenBank/DDBJ databases">
        <title>Whole genome shotgun sequence of Sporosarcina luteola NBRC 105378.</title>
        <authorList>
            <person name="Hosoyama A."/>
            <person name="Uohara A."/>
            <person name="Ohji S."/>
            <person name="Ichikawa N."/>
        </authorList>
    </citation>
    <scope>NUCLEOTIDE SEQUENCE [LARGE SCALE GENOMIC DNA]</scope>
    <source>
        <strain evidence="4 5">NBRC 105378</strain>
    </source>
</reference>
<dbReference type="Pfam" id="PF00990">
    <property type="entry name" value="GGDEF"/>
    <property type="match status" value="1"/>
</dbReference>
<feature type="domain" description="GGDEF" evidence="3">
    <location>
        <begin position="195"/>
        <end position="323"/>
    </location>
</feature>
<feature type="coiled-coil region" evidence="1">
    <location>
        <begin position="133"/>
        <end position="167"/>
    </location>
</feature>
<dbReference type="EMBL" id="BJYL01000011">
    <property type="protein sequence ID" value="GEN82565.1"/>
    <property type="molecule type" value="Genomic_DNA"/>
</dbReference>
<evidence type="ECO:0000259" key="2">
    <source>
        <dbReference type="PROSITE" id="PS50112"/>
    </source>
</evidence>
<keyword evidence="1" id="KW-0175">Coiled coil</keyword>
<dbReference type="SMART" id="SM00267">
    <property type="entry name" value="GGDEF"/>
    <property type="match status" value="1"/>
</dbReference>
<proteinExistence type="predicted"/>
<dbReference type="PROSITE" id="PS50112">
    <property type="entry name" value="PAS"/>
    <property type="match status" value="1"/>
</dbReference>
<dbReference type="GO" id="GO:0005886">
    <property type="term" value="C:plasma membrane"/>
    <property type="evidence" value="ECO:0007669"/>
    <property type="project" value="TreeGrafter"/>
</dbReference>
<protein>
    <recommendedName>
        <fullName evidence="6">GGDEF domain-containing protein</fullName>
    </recommendedName>
</protein>
<dbReference type="InterPro" id="IPR029787">
    <property type="entry name" value="Nucleotide_cyclase"/>
</dbReference>
<evidence type="ECO:0000256" key="1">
    <source>
        <dbReference type="SAM" id="Coils"/>
    </source>
</evidence>
<dbReference type="GO" id="GO:0052621">
    <property type="term" value="F:diguanylate cyclase activity"/>
    <property type="evidence" value="ECO:0007669"/>
    <property type="project" value="TreeGrafter"/>
</dbReference>
<accession>A0A511Z539</accession>
<dbReference type="AlphaFoldDB" id="A0A511Z539"/>
<dbReference type="InterPro" id="IPR000014">
    <property type="entry name" value="PAS"/>
</dbReference>
<dbReference type="Proteomes" id="UP000321901">
    <property type="component" value="Unassembled WGS sequence"/>
</dbReference>
<organism evidence="4 5">
    <name type="scientific">Sporosarcina luteola</name>
    <dbReference type="NCBI Taxonomy" id="582850"/>
    <lineage>
        <taxon>Bacteria</taxon>
        <taxon>Bacillati</taxon>
        <taxon>Bacillota</taxon>
        <taxon>Bacilli</taxon>
        <taxon>Bacillales</taxon>
        <taxon>Caryophanaceae</taxon>
        <taxon>Sporosarcina</taxon>
    </lineage>
</organism>
<dbReference type="NCBIfam" id="TIGR00254">
    <property type="entry name" value="GGDEF"/>
    <property type="match status" value="1"/>
</dbReference>
<evidence type="ECO:0000259" key="3">
    <source>
        <dbReference type="PROSITE" id="PS50887"/>
    </source>
</evidence>
<dbReference type="RefSeq" id="WP_170232587.1">
    <property type="nucleotide sequence ID" value="NZ_BJYL01000011.1"/>
</dbReference>
<evidence type="ECO:0000313" key="5">
    <source>
        <dbReference type="Proteomes" id="UP000321901"/>
    </source>
</evidence>
<dbReference type="PANTHER" id="PTHR45138:SF9">
    <property type="entry name" value="DIGUANYLATE CYCLASE DGCM-RELATED"/>
    <property type="match status" value="1"/>
</dbReference>
<sequence>MDEQLNFAPCGYLSLDDDGTILAINETLLNLLGHNLHELQGKHIDLILSNASRSFSQLYFFPMIRLQKKVEEMYISLKSKTDEEIPILLNACRHERNGKMCNDYICVPMKRRYEYEQALLTVKKETDSCNQLKKKQIAELDLLRLELESKQNELLELNEKLQTLAVTDGLTGLKNRRYFQENLTLNVALHRKRLEPFSLLLIDIDHFKSINDNFGHMMGDKILEEFGRLLKDESRTNDIAARYGGEEFALILPNIDKSGALKIAEGIRLHVENTNWNLPNITISIGVATSSSNDTESAIQLRADRALYTSKNRGRNQVTHASDLIRSLFTD</sequence>
<keyword evidence="5" id="KW-1185">Reference proteome</keyword>
<feature type="domain" description="PAS" evidence="2">
    <location>
        <begin position="1"/>
        <end position="47"/>
    </location>
</feature>
<dbReference type="FunFam" id="3.30.70.270:FF:000001">
    <property type="entry name" value="Diguanylate cyclase domain protein"/>
    <property type="match status" value="1"/>
</dbReference>
<dbReference type="PANTHER" id="PTHR45138">
    <property type="entry name" value="REGULATORY COMPONENTS OF SENSORY TRANSDUCTION SYSTEM"/>
    <property type="match status" value="1"/>
</dbReference>
<dbReference type="InterPro" id="IPR043128">
    <property type="entry name" value="Rev_trsase/Diguanyl_cyclase"/>
</dbReference>